<reference evidence="1 2" key="1">
    <citation type="journal article" date="2007" name="FEMS Microbiol. Lett.">
        <title>Sequence analysis of the 181-kb accessory plasmid pSmeSM11b, isolated from a dominant Sinorhizobium meliloti strain identified during a long-term field release experiment.</title>
        <authorList>
            <person name="Stiens M."/>
            <person name="Schneiker S."/>
            <person name="Puhler A."/>
            <person name="Schluter A."/>
        </authorList>
    </citation>
    <scope>NUCLEOTIDE SEQUENCE [LARGE SCALE GENOMIC DNA]</scope>
    <source>
        <strain evidence="1 2">SM11</strain>
        <plasmid evidence="2">pSmeSM11b</plasmid>
    </source>
</reference>
<reference evidence="2" key="2">
    <citation type="journal article" date="2011" name="J. Biotechnol.">
        <title>The complete genome sequence of the dominant Sinorhizobium meliloti field isolate SM11 extends the S. meliloti pan-genome.</title>
        <authorList>
            <person name="Schneiker-Bekel S."/>
            <person name="Wibberg D."/>
            <person name="Bekel T."/>
            <person name="Blom J."/>
            <person name="Linke B."/>
            <person name="Neuweger H."/>
            <person name="Stiens M."/>
            <person name="Vorholter F.J."/>
            <person name="Weidner S."/>
            <person name="Goesmann A."/>
            <person name="Puhler A."/>
            <person name="Schluter A."/>
        </authorList>
    </citation>
    <scope>NUCLEOTIDE SEQUENCE [LARGE SCALE GENOMIC DNA]</scope>
    <source>
        <strain evidence="2">SM11</strain>
        <plasmid evidence="2">pSmeSM11b</plasmid>
    </source>
</reference>
<keyword evidence="1" id="KW-0614">Plasmid</keyword>
<evidence type="ECO:0000313" key="1">
    <source>
        <dbReference type="EMBL" id="ABN47069.1"/>
    </source>
</evidence>
<evidence type="ECO:0000313" key="2">
    <source>
        <dbReference type="Proteomes" id="UP000009045"/>
    </source>
</evidence>
<protein>
    <submittedName>
        <fullName evidence="1">Uncharacterized protein</fullName>
    </submittedName>
</protein>
<organism evidence="1 2">
    <name type="scientific">Sinorhizobium meliloti (strain SM11)</name>
    <dbReference type="NCBI Taxonomy" id="707241"/>
    <lineage>
        <taxon>Bacteria</taxon>
        <taxon>Pseudomonadati</taxon>
        <taxon>Pseudomonadota</taxon>
        <taxon>Alphaproteobacteria</taxon>
        <taxon>Hyphomicrobiales</taxon>
        <taxon>Rhizobiaceae</taxon>
        <taxon>Sinorhizobium/Ensifer group</taxon>
        <taxon>Sinorhizobium</taxon>
    </lineage>
</organism>
<dbReference type="AlphaFoldDB" id="A4KVG8"/>
<sequence length="85" mass="9424">MSSAPKPHVEDGFRSRSLSEIDSWAQHSVFLDRNAILVEPEFNAGRLRFLAIEVDAQDYDGDNQAANDQVQGIVLLHEGSNPAFL</sequence>
<accession>A4KVG8</accession>
<geneLocation type="plasmid" evidence="1 2">
    <name>pSmeSM11b</name>
</geneLocation>
<gene>
    <name evidence="1" type="primary">orf63</name>
</gene>
<dbReference type="Proteomes" id="UP000009045">
    <property type="component" value="Plasmid pSmeSM11b"/>
</dbReference>
<proteinExistence type="predicted"/>
<dbReference type="EMBL" id="EF066650">
    <property type="protein sequence ID" value="ABN47069.1"/>
    <property type="molecule type" value="Genomic_DNA"/>
</dbReference>
<name>A4KVG8_SINMM</name>